<evidence type="ECO:0000313" key="1">
    <source>
        <dbReference type="EMBL" id="AFK51616.1"/>
    </source>
</evidence>
<reference evidence="1 2" key="1">
    <citation type="journal article" date="2012" name="J. Bacteriol.">
        <title>Complete genome sequence of the hyperthermophilic cellulolytic Crenarchaeon 'Thermogladius cellulolyticus' 1633.</title>
        <authorList>
            <person name="Mardanov A.V."/>
            <person name="Kochetkova T.V."/>
            <person name="Beletsky A.V."/>
            <person name="Bonch-Osmolovskaya E.A."/>
            <person name="Ravin N.V."/>
            <person name="Skryabin K.G."/>
        </authorList>
    </citation>
    <scope>NUCLEOTIDE SEQUENCE [LARGE SCALE GENOMIC DNA]</scope>
    <source>
        <strain evidence="2">DSM 22663 / VKM B-2946 / 1633</strain>
    </source>
</reference>
<dbReference type="eggNOG" id="arCOG05379">
    <property type="taxonomic scope" value="Archaea"/>
</dbReference>
<accession>I3TFS8</accession>
<dbReference type="HOGENOM" id="CLU_132454_0_0_2"/>
<protein>
    <submittedName>
        <fullName evidence="1">Uncharacterized protein</fullName>
    </submittedName>
</protein>
<evidence type="ECO:0000313" key="2">
    <source>
        <dbReference type="Proteomes" id="UP000005270"/>
    </source>
</evidence>
<keyword evidence="2" id="KW-1185">Reference proteome</keyword>
<dbReference type="InParanoid" id="I3TFS8"/>
<name>I3TFS8_THEC1</name>
<dbReference type="Proteomes" id="UP000005270">
    <property type="component" value="Chromosome"/>
</dbReference>
<dbReference type="AlphaFoldDB" id="I3TFS8"/>
<dbReference type="EMBL" id="CP003531">
    <property type="protein sequence ID" value="AFK51616.1"/>
    <property type="molecule type" value="Genomic_DNA"/>
</dbReference>
<proteinExistence type="predicted"/>
<dbReference type="Pfam" id="PF09821">
    <property type="entry name" value="AAA_assoc_C"/>
    <property type="match status" value="1"/>
</dbReference>
<dbReference type="STRING" id="1184251.TCELL_1193"/>
<organism evidence="1 2">
    <name type="scientific">Thermogladius calderae (strain DSM 22663 / VKM B-2946 / 1633)</name>
    <dbReference type="NCBI Taxonomy" id="1184251"/>
    <lineage>
        <taxon>Archaea</taxon>
        <taxon>Thermoproteota</taxon>
        <taxon>Thermoprotei</taxon>
        <taxon>Desulfurococcales</taxon>
        <taxon>Desulfurococcaceae</taxon>
        <taxon>Thermogladius</taxon>
    </lineage>
</organism>
<gene>
    <name evidence="1" type="ordered locus">TCELL_1193</name>
</gene>
<dbReference type="InterPro" id="IPR018632">
    <property type="entry name" value="AAA-associated_dom_C"/>
</dbReference>
<dbReference type="KEGG" id="thg:TCELL_1193"/>
<sequence length="155" mass="17316">MLPYYLTPDHLLGLVEALHSLGGKADPMNLGDLLGENIDILPHVIDVAESLGLVAIAPNGDVVLTELGERIVTGNIKNVKKLLRENAKRVEPLSTLLDVLSRRKVITSDEYESVLSQYYHLHLNDAKRNILQWGAFLGLFKMDANDEYVYLLHSK</sequence>